<evidence type="ECO:0000256" key="2">
    <source>
        <dbReference type="ARBA" id="ARBA00022525"/>
    </source>
</evidence>
<feature type="transmembrane region" description="Helical" evidence="5">
    <location>
        <begin position="20"/>
        <end position="36"/>
    </location>
</feature>
<evidence type="ECO:0000256" key="4">
    <source>
        <dbReference type="ARBA" id="ARBA00023157"/>
    </source>
</evidence>
<evidence type="ECO:0000313" key="8">
    <source>
        <dbReference type="Proteomes" id="UP000324832"/>
    </source>
</evidence>
<gene>
    <name evidence="7" type="ORF">LSINAPIS_LOCUS1866</name>
</gene>
<keyword evidence="8" id="KW-1185">Reference proteome</keyword>
<keyword evidence="4" id="KW-1015">Disulfide bond</keyword>
<evidence type="ECO:0000313" key="7">
    <source>
        <dbReference type="EMBL" id="VVC88512.1"/>
    </source>
</evidence>
<dbReference type="PANTHER" id="PTHR14186:SF20">
    <property type="entry name" value="CYSTEINE-RICH MOTOR NEURON 1 PROTEIN-LIKE"/>
    <property type="match status" value="1"/>
</dbReference>
<feature type="non-terminal residue" evidence="7">
    <location>
        <position position="95"/>
    </location>
</feature>
<dbReference type="GO" id="GO:0001558">
    <property type="term" value="P:regulation of cell growth"/>
    <property type="evidence" value="ECO:0007669"/>
    <property type="project" value="InterPro"/>
</dbReference>
<reference evidence="7 8" key="1">
    <citation type="submission" date="2017-07" db="EMBL/GenBank/DDBJ databases">
        <authorList>
            <person name="Talla V."/>
            <person name="Backstrom N."/>
        </authorList>
    </citation>
    <scope>NUCLEOTIDE SEQUENCE [LARGE SCALE GENOMIC DNA]</scope>
</reference>
<dbReference type="Gene3D" id="4.10.40.20">
    <property type="match status" value="1"/>
</dbReference>
<sequence length="95" mass="10398">MYQHEIKSETLCDDSMTGRLFVMMVLLAMVSAVRSINCICNPRECEELGPSGCPGLGIMVWDLCRCCKLCARTLGEDCGGFKGTCEPGLRCKRGV</sequence>
<dbReference type="AlphaFoldDB" id="A0A5E4PUF9"/>
<dbReference type="EMBL" id="FZQP02000337">
    <property type="protein sequence ID" value="VVC88512.1"/>
    <property type="molecule type" value="Genomic_DNA"/>
</dbReference>
<dbReference type="PANTHER" id="PTHR14186">
    <property type="entry name" value="INSULIN-LIKE GROWTH FACTOR BINDING PROTEIN-RELATED"/>
    <property type="match status" value="1"/>
</dbReference>
<evidence type="ECO:0000259" key="6">
    <source>
        <dbReference type="PROSITE" id="PS51323"/>
    </source>
</evidence>
<dbReference type="GO" id="GO:0005576">
    <property type="term" value="C:extracellular region"/>
    <property type="evidence" value="ECO:0007669"/>
    <property type="project" value="UniProtKB-SubCell"/>
</dbReference>
<proteinExistence type="predicted"/>
<dbReference type="InterPro" id="IPR009030">
    <property type="entry name" value="Growth_fac_rcpt_cys_sf"/>
</dbReference>
<dbReference type="SUPFAM" id="SSF57184">
    <property type="entry name" value="Growth factor receptor domain"/>
    <property type="match status" value="1"/>
</dbReference>
<keyword evidence="3" id="KW-0732">Signal</keyword>
<keyword evidence="5" id="KW-0472">Membrane</keyword>
<evidence type="ECO:0000256" key="1">
    <source>
        <dbReference type="ARBA" id="ARBA00004613"/>
    </source>
</evidence>
<evidence type="ECO:0000256" key="3">
    <source>
        <dbReference type="ARBA" id="ARBA00022729"/>
    </source>
</evidence>
<dbReference type="Pfam" id="PF00219">
    <property type="entry name" value="IGFBP"/>
    <property type="match status" value="1"/>
</dbReference>
<name>A0A5E4PUF9_9NEOP</name>
<keyword evidence="2" id="KW-0964">Secreted</keyword>
<protein>
    <recommendedName>
        <fullName evidence="6">IGFBP N-terminal domain-containing protein</fullName>
    </recommendedName>
</protein>
<feature type="domain" description="IGFBP N-terminal" evidence="6">
    <location>
        <begin position="34"/>
        <end position="95"/>
    </location>
</feature>
<dbReference type="Proteomes" id="UP000324832">
    <property type="component" value="Unassembled WGS sequence"/>
</dbReference>
<comment type="subcellular location">
    <subcellularLocation>
        <location evidence="1">Secreted</location>
    </subcellularLocation>
</comment>
<organism evidence="7 8">
    <name type="scientific">Leptidea sinapis</name>
    <dbReference type="NCBI Taxonomy" id="189913"/>
    <lineage>
        <taxon>Eukaryota</taxon>
        <taxon>Metazoa</taxon>
        <taxon>Ecdysozoa</taxon>
        <taxon>Arthropoda</taxon>
        <taxon>Hexapoda</taxon>
        <taxon>Insecta</taxon>
        <taxon>Pterygota</taxon>
        <taxon>Neoptera</taxon>
        <taxon>Endopterygota</taxon>
        <taxon>Lepidoptera</taxon>
        <taxon>Glossata</taxon>
        <taxon>Ditrysia</taxon>
        <taxon>Papilionoidea</taxon>
        <taxon>Pieridae</taxon>
        <taxon>Dismorphiinae</taxon>
        <taxon>Leptidea</taxon>
    </lineage>
</organism>
<dbReference type="GO" id="GO:0005520">
    <property type="term" value="F:insulin-like growth factor binding"/>
    <property type="evidence" value="ECO:0007669"/>
    <property type="project" value="InterPro"/>
</dbReference>
<evidence type="ECO:0000256" key="5">
    <source>
        <dbReference type="SAM" id="Phobius"/>
    </source>
</evidence>
<keyword evidence="5" id="KW-0812">Transmembrane</keyword>
<dbReference type="PROSITE" id="PS51323">
    <property type="entry name" value="IGFBP_N_2"/>
    <property type="match status" value="1"/>
</dbReference>
<dbReference type="GO" id="GO:0009966">
    <property type="term" value="P:regulation of signal transduction"/>
    <property type="evidence" value="ECO:0007669"/>
    <property type="project" value="TreeGrafter"/>
</dbReference>
<keyword evidence="5" id="KW-1133">Transmembrane helix</keyword>
<dbReference type="InterPro" id="IPR000867">
    <property type="entry name" value="IGFBP-like"/>
</dbReference>
<accession>A0A5E4PUF9</accession>
<dbReference type="InterPro" id="IPR011390">
    <property type="entry name" value="IGFBP_rP_mac25"/>
</dbReference>